<feature type="chain" id="PRO_5036849139" evidence="1">
    <location>
        <begin position="23"/>
        <end position="584"/>
    </location>
</feature>
<gene>
    <name evidence="2" type="ORF">J1N51_09765</name>
</gene>
<dbReference type="KEGG" id="psym:J1N51_09765"/>
<dbReference type="EMBL" id="CP072110">
    <property type="protein sequence ID" value="QTH63033.1"/>
    <property type="molecule type" value="Genomic_DNA"/>
</dbReference>
<proteinExistence type="predicted"/>
<dbReference type="AlphaFoldDB" id="A0A975D9W6"/>
<protein>
    <submittedName>
        <fullName evidence="2">DUF885 domain-containing protein</fullName>
    </submittedName>
</protein>
<reference evidence="2" key="1">
    <citation type="submission" date="2021-03" db="EMBL/GenBank/DDBJ databases">
        <title>Description of Psychrosphaera ytuae sp. nov. isolated from deep sea sediment of South China Sea.</title>
        <authorList>
            <person name="Zhang J."/>
            <person name="Xu X.-D."/>
        </authorList>
    </citation>
    <scope>NUCLEOTIDE SEQUENCE</scope>
    <source>
        <strain evidence="2">MTZ26</strain>
    </source>
</reference>
<dbReference type="InterPro" id="IPR010281">
    <property type="entry name" value="DUF885"/>
</dbReference>
<feature type="signal peptide" evidence="1">
    <location>
        <begin position="1"/>
        <end position="22"/>
    </location>
</feature>
<dbReference type="Pfam" id="PF05960">
    <property type="entry name" value="DUF885"/>
    <property type="match status" value="1"/>
</dbReference>
<evidence type="ECO:0000256" key="1">
    <source>
        <dbReference type="SAM" id="SignalP"/>
    </source>
</evidence>
<dbReference type="PANTHER" id="PTHR33361">
    <property type="entry name" value="GLR0591 PROTEIN"/>
    <property type="match status" value="1"/>
</dbReference>
<dbReference type="PANTHER" id="PTHR33361:SF2">
    <property type="entry name" value="DUF885 DOMAIN-CONTAINING PROTEIN"/>
    <property type="match status" value="1"/>
</dbReference>
<accession>A0A975D9W6</accession>
<dbReference type="Proteomes" id="UP000682739">
    <property type="component" value="Chromosome"/>
</dbReference>
<evidence type="ECO:0000313" key="3">
    <source>
        <dbReference type="Proteomes" id="UP000682739"/>
    </source>
</evidence>
<sequence>MKKHWILILAVGLVLISNPTRAQNTDFSVVGERIWDGYLKISPLTASRFGVDYGAGQLPDLSIQALQNKEKKLTSWIKELNNIDTGALSEQDKINRVILLHRLMGELSSLQYRDYLMPLTSEGGFHSSLAFLPRQVEFKTAKDVEDYLSRLSGFTRYFEQQINWMREGIKVGFTQPKVVLKGYEQSIKALIADDPTQSVFYQPFLASMNHFDKAEVAQYKNKAQTIINDVVNPAYEQYLAFMVDEYQPNARDTIAIKFVPKGKDYYQDRANYYTTTNMTAKEIHELGLTEVKRIRAEMKEIIHQVGFEGTFEQFLKFLRTDPKFYAKSGEELLKEASFIAKKMDAALPKLFKYLPRTPYGIQAVPAHIAPKYTTGRYVSPSNDKEPGYYWVNTYALDRRPLYELEALTLHEAVPGHHLQISLNKELENVPDYRSSYYISAFGEGWGLYAEWLGLEAGFYTDPYSNFGRLTYEMWRATRLVVDTGMHMMGWTRQQAIDYMMENSALSKHNITTEVDRYISWPGQALSYKIGEIKIKQLRQLAESALGNNFDVREFHHQVLKNGAVPLAQLEQQVIAYINRQTVRN</sequence>
<dbReference type="RefSeq" id="WP_208830840.1">
    <property type="nucleotide sequence ID" value="NZ_CP072110.1"/>
</dbReference>
<evidence type="ECO:0000313" key="2">
    <source>
        <dbReference type="EMBL" id="QTH63033.1"/>
    </source>
</evidence>
<name>A0A975D9W6_9GAMM</name>
<keyword evidence="3" id="KW-1185">Reference proteome</keyword>
<keyword evidence="1" id="KW-0732">Signal</keyword>
<organism evidence="2 3">
    <name type="scientific">Psychrosphaera ytuae</name>
    <dbReference type="NCBI Taxonomy" id="2820710"/>
    <lineage>
        <taxon>Bacteria</taxon>
        <taxon>Pseudomonadati</taxon>
        <taxon>Pseudomonadota</taxon>
        <taxon>Gammaproteobacteria</taxon>
        <taxon>Alteromonadales</taxon>
        <taxon>Pseudoalteromonadaceae</taxon>
        <taxon>Psychrosphaera</taxon>
    </lineage>
</organism>